<gene>
    <name evidence="1" type="ORF">LCGC14_2943120</name>
</gene>
<name>A0A0F8ZQ40_9ZZZZ</name>
<accession>A0A0F8ZQ40</accession>
<evidence type="ECO:0000313" key="1">
    <source>
        <dbReference type="EMBL" id="KKK68529.1"/>
    </source>
</evidence>
<feature type="non-terminal residue" evidence="1">
    <location>
        <position position="42"/>
    </location>
</feature>
<sequence length="42" mass="4480">MSIRVDQGITCPNCGTGIGNVLEIEVETHMTPRLVLLSIVIG</sequence>
<protein>
    <submittedName>
        <fullName evidence="1">Uncharacterized protein</fullName>
    </submittedName>
</protein>
<organism evidence="1">
    <name type="scientific">marine sediment metagenome</name>
    <dbReference type="NCBI Taxonomy" id="412755"/>
    <lineage>
        <taxon>unclassified sequences</taxon>
        <taxon>metagenomes</taxon>
        <taxon>ecological metagenomes</taxon>
    </lineage>
</organism>
<proteinExistence type="predicted"/>
<comment type="caution">
    <text evidence="1">The sequence shown here is derived from an EMBL/GenBank/DDBJ whole genome shotgun (WGS) entry which is preliminary data.</text>
</comment>
<dbReference type="EMBL" id="LAZR01059090">
    <property type="protein sequence ID" value="KKK68529.1"/>
    <property type="molecule type" value="Genomic_DNA"/>
</dbReference>
<reference evidence="1" key="1">
    <citation type="journal article" date="2015" name="Nature">
        <title>Complex archaea that bridge the gap between prokaryotes and eukaryotes.</title>
        <authorList>
            <person name="Spang A."/>
            <person name="Saw J.H."/>
            <person name="Jorgensen S.L."/>
            <person name="Zaremba-Niedzwiedzka K."/>
            <person name="Martijn J."/>
            <person name="Lind A.E."/>
            <person name="van Eijk R."/>
            <person name="Schleper C."/>
            <person name="Guy L."/>
            <person name="Ettema T.J."/>
        </authorList>
    </citation>
    <scope>NUCLEOTIDE SEQUENCE</scope>
</reference>
<dbReference type="AlphaFoldDB" id="A0A0F8ZQ40"/>